<reference evidence="1 2" key="1">
    <citation type="submission" date="2018-05" db="EMBL/GenBank/DDBJ databases">
        <title>Genomic Encyclopedia of Type Strains, Phase IV (KMG-IV): sequencing the most valuable type-strain genomes for metagenomic binning, comparative biology and taxonomic classification.</title>
        <authorList>
            <person name="Goeker M."/>
        </authorList>
    </citation>
    <scope>NUCLEOTIDE SEQUENCE [LARGE SCALE GENOMIC DNA]</scope>
    <source>
        <strain evidence="1 2">DSM 22440</strain>
    </source>
</reference>
<evidence type="ECO:0000313" key="1">
    <source>
        <dbReference type="EMBL" id="PXW87357.1"/>
    </source>
</evidence>
<keyword evidence="1" id="KW-0378">Hydrolase</keyword>
<comment type="caution">
    <text evidence="1">The sequence shown here is derived from an EMBL/GenBank/DDBJ whole genome shotgun (WGS) entry which is preliminary data.</text>
</comment>
<proteinExistence type="predicted"/>
<gene>
    <name evidence="1" type="ORF">DES38_11644</name>
</gene>
<dbReference type="EMBL" id="QJJR01000016">
    <property type="protein sequence ID" value="PXW87357.1"/>
    <property type="molecule type" value="Genomic_DNA"/>
</dbReference>
<dbReference type="Gene3D" id="1.10.287.1080">
    <property type="entry name" value="MazG-like"/>
    <property type="match status" value="1"/>
</dbReference>
<dbReference type="SUPFAM" id="SSF101386">
    <property type="entry name" value="all-alpha NTP pyrophosphatases"/>
    <property type="match status" value="1"/>
</dbReference>
<dbReference type="PANTHER" id="PTHR46523:SF1">
    <property type="entry name" value="DCTP PYROPHOSPHATASE 1"/>
    <property type="match status" value="1"/>
</dbReference>
<dbReference type="InterPro" id="IPR052555">
    <property type="entry name" value="dCTP_Pyrophosphatase"/>
</dbReference>
<dbReference type="PIRSF" id="PIRSF029826">
    <property type="entry name" value="UCP029826_pph"/>
    <property type="match status" value="1"/>
</dbReference>
<protein>
    <submittedName>
        <fullName evidence="1">NTP pyrophosphatase (Non-canonical NTP hydrolase)</fullName>
    </submittedName>
</protein>
<dbReference type="AlphaFoldDB" id="A0A2V3VZ93"/>
<dbReference type="PANTHER" id="PTHR46523">
    <property type="entry name" value="DCTP PYROPHOSPHATASE 1"/>
    <property type="match status" value="1"/>
</dbReference>
<dbReference type="Proteomes" id="UP000247922">
    <property type="component" value="Unassembled WGS sequence"/>
</dbReference>
<dbReference type="GO" id="GO:0047429">
    <property type="term" value="F:nucleoside triphosphate diphosphatase activity"/>
    <property type="evidence" value="ECO:0007669"/>
    <property type="project" value="InterPro"/>
</dbReference>
<dbReference type="InterPro" id="IPR025984">
    <property type="entry name" value="DCTPP"/>
</dbReference>
<accession>A0A2V3VZ93</accession>
<dbReference type="Pfam" id="PF12643">
    <property type="entry name" value="MazG-like"/>
    <property type="match status" value="1"/>
</dbReference>
<dbReference type="GO" id="GO:0009143">
    <property type="term" value="P:nucleoside triphosphate catabolic process"/>
    <property type="evidence" value="ECO:0007669"/>
    <property type="project" value="InterPro"/>
</dbReference>
<organism evidence="1 2">
    <name type="scientific">Streptohalobacillus salinus</name>
    <dbReference type="NCBI Taxonomy" id="621096"/>
    <lineage>
        <taxon>Bacteria</taxon>
        <taxon>Bacillati</taxon>
        <taxon>Bacillota</taxon>
        <taxon>Bacilli</taxon>
        <taxon>Bacillales</taxon>
        <taxon>Bacillaceae</taxon>
        <taxon>Streptohalobacillus</taxon>
    </lineage>
</organism>
<evidence type="ECO:0000313" key="2">
    <source>
        <dbReference type="Proteomes" id="UP000247922"/>
    </source>
</evidence>
<name>A0A2V3VZ93_9BACI</name>
<dbReference type="OrthoDB" id="9791898at2"/>
<dbReference type="RefSeq" id="WP_110252117.1">
    <property type="nucleotide sequence ID" value="NZ_QJJR01000016.1"/>
</dbReference>
<sequence length="113" mass="13023">MSEVKQLIAAINDFREAREWRQFHNPKDLALSLSLESAELLETFQWKTSQEALATNQQAMKEELADVLIYALMLADDLSLDVTTIIQEKLDQNNMKYPVKKSTGKKDKYTTLE</sequence>
<keyword evidence="2" id="KW-1185">Reference proteome</keyword>
<dbReference type="CDD" id="cd11537">
    <property type="entry name" value="NTP-PPase_RS21-C6_like"/>
    <property type="match status" value="1"/>
</dbReference>